<dbReference type="OrthoDB" id="10250284at2759"/>
<feature type="domain" description="Trafficking protein particle complex subunit 13 N-terminal" evidence="1">
    <location>
        <begin position="44"/>
        <end position="146"/>
    </location>
</feature>
<keyword evidence="3" id="KW-1185">Reference proteome</keyword>
<dbReference type="EMBL" id="NDIQ01000022">
    <property type="protein sequence ID" value="PRT55776.1"/>
    <property type="molecule type" value="Genomic_DNA"/>
</dbReference>
<dbReference type="InterPro" id="IPR010378">
    <property type="entry name" value="TRAPPC13"/>
</dbReference>
<dbReference type="Pfam" id="PF06159">
    <property type="entry name" value="TRAPPC13_N"/>
    <property type="match status" value="1"/>
</dbReference>
<dbReference type="InterPro" id="IPR055427">
    <property type="entry name" value="TRAPPC13_N"/>
</dbReference>
<dbReference type="RefSeq" id="XP_024665721.1">
    <property type="nucleotide sequence ID" value="XM_024809953.1"/>
</dbReference>
<dbReference type="GeneID" id="36517144"/>
<gene>
    <name evidence="2" type="ORF">B9G98_03396</name>
</gene>
<protein>
    <submittedName>
        <fullName evidence="2">Trafficking protein particle complex subunit 13</fullName>
    </submittedName>
</protein>
<dbReference type="AlphaFoldDB" id="A0A2T0FLB3"/>
<organism evidence="2 3">
    <name type="scientific">Wickerhamiella sorbophila</name>
    <dbReference type="NCBI Taxonomy" id="45607"/>
    <lineage>
        <taxon>Eukaryota</taxon>
        <taxon>Fungi</taxon>
        <taxon>Dikarya</taxon>
        <taxon>Ascomycota</taxon>
        <taxon>Saccharomycotina</taxon>
        <taxon>Dipodascomycetes</taxon>
        <taxon>Dipodascales</taxon>
        <taxon>Trichomonascaceae</taxon>
        <taxon>Wickerhamiella</taxon>
    </lineage>
</organism>
<dbReference type="STRING" id="45607.A0A2T0FLB3"/>
<evidence type="ECO:0000313" key="2">
    <source>
        <dbReference type="EMBL" id="PRT55776.1"/>
    </source>
</evidence>
<reference evidence="2 3" key="1">
    <citation type="submission" date="2017-04" db="EMBL/GenBank/DDBJ databases">
        <title>Genome sequencing of [Candida] sorbophila.</title>
        <authorList>
            <person name="Ahn J.O."/>
        </authorList>
    </citation>
    <scope>NUCLEOTIDE SEQUENCE [LARGE SCALE GENOMIC DNA]</scope>
    <source>
        <strain evidence="2 3">DS02</strain>
    </source>
</reference>
<name>A0A2T0FLB3_9ASCO</name>
<proteinExistence type="predicted"/>
<dbReference type="PANTHER" id="PTHR13134">
    <property type="entry name" value="TRAFFICKING PROTEIN PARTICLE COMPLEX SUBUNIT 13"/>
    <property type="match status" value="1"/>
</dbReference>
<evidence type="ECO:0000259" key="1">
    <source>
        <dbReference type="Pfam" id="PF06159"/>
    </source>
</evidence>
<dbReference type="Proteomes" id="UP000238350">
    <property type="component" value="Unassembled WGS sequence"/>
</dbReference>
<comment type="caution">
    <text evidence="2">The sequence shown here is derived from an EMBL/GenBank/DDBJ whole genome shotgun (WGS) entry which is preliminary data.</text>
</comment>
<accession>A0A2T0FLB3</accession>
<sequence>MADSGPSLAPPPHAHPVDVKVLRLSKPSLVLADAVDSPPLPTGELSVPKVTGSVCVGEKFVCLISVSNRVHEDIKVQLTTEVLTPTQQRARTAQSHDARKTLAPGETLDVTTSFEPSQVGGHALVLHISYETTTETRSIRKTFKFESLMALNTRVRTMSTSKGPSIVEVQIENILDTTLIINACDLKAVGGWSIKGVADPLPVPILRPRDVFQYCFVANGGESRELGNLSVKWAREPLGIEGFSPLGVVRL</sequence>
<dbReference type="PANTHER" id="PTHR13134:SF3">
    <property type="entry name" value="TRAFFICKING PROTEIN PARTICLE COMPLEX SUBUNIT 13"/>
    <property type="match status" value="1"/>
</dbReference>
<dbReference type="GO" id="GO:1990072">
    <property type="term" value="C:TRAPPIII protein complex"/>
    <property type="evidence" value="ECO:0007669"/>
    <property type="project" value="TreeGrafter"/>
</dbReference>
<evidence type="ECO:0000313" key="3">
    <source>
        <dbReference type="Proteomes" id="UP000238350"/>
    </source>
</evidence>